<sequence>MKYISICLISFMCLICCSISLFIIGMNFLMLDYTLFIEWELITLNSSMIVMTFLFDWMSLIFMSFVLLIASLVIFYSKEYMSADNNINRFIMLVLMFVMSMMLLIISPNMISILLGWDGLGLVSYCLVIYFQNVKSYSAGMLTALSNRIGDVAFLVAIAWMLNYGSWNYIFYLEFMKSDISMQIIGCLMVLAAMTKSAQIPFSSWLPAAMAAPTPVSALVHSSTLVTAGVYLLIRFNFLLVDTMVGKFLMLISGLTMFMAGLGANFEFDLKKIIALSTLSQLGLMMCILSMGFYKLAFFHLLTHALFKALLFMCAGSIIHNMDNFQDIRFMGNLSNFMPITTVCFNISNLALCGMPFLAGFYSKDMILEIVSLSNVNMLIFFLYFFSTGLTVCYSFRLVFYTVTGEMNSFSLNILSDEGWTMLKGMFGLLIMSIIGGSLLNWLLFPTPYMICLPYYLKQLTICVCIIGGVIGYLLSNVSLYNINKSLRFYSLTNFLGSMWFMPYLSTYGVIQYPLSFGKLIHKVMDQGWSEYLGGQAMFKMFSNFSQYNQLLQNNNFKIYLLMFLLWVIVFILMV</sequence>
<dbReference type="InterPro" id="IPR010934">
    <property type="entry name" value="NADH_DH_su5_C"/>
</dbReference>
<evidence type="ECO:0000259" key="19">
    <source>
        <dbReference type="Pfam" id="PF00662"/>
    </source>
</evidence>
<dbReference type="AlphaFoldDB" id="A0A6B9U491"/>
<evidence type="ECO:0000256" key="8">
    <source>
        <dbReference type="ARBA" id="ARBA00022792"/>
    </source>
</evidence>
<evidence type="ECO:0000256" key="6">
    <source>
        <dbReference type="ARBA" id="ARBA00022660"/>
    </source>
</evidence>
<feature type="domain" description="NADH dehydrogenase subunit 5 C-terminal" evidence="20">
    <location>
        <begin position="394"/>
        <end position="574"/>
    </location>
</feature>
<comment type="function">
    <text evidence="17">Core subunit of the mitochondrial membrane respiratory chain NADH dehydrogenase (Complex I) which catalyzes electron transfer from NADH through the respiratory chain, using ubiquinone as an electron acceptor. Essential for the catalytic activity and assembly of complex I.</text>
</comment>
<feature type="transmembrane region" description="Helical" evidence="17">
    <location>
        <begin position="456"/>
        <end position="475"/>
    </location>
</feature>
<feature type="transmembrane region" description="Helical" evidence="17">
    <location>
        <begin position="340"/>
        <end position="359"/>
    </location>
</feature>
<comment type="similarity">
    <text evidence="17">Belongs to the complex I subunit 5 family.</text>
</comment>
<feature type="transmembrane region" description="Helical" evidence="17">
    <location>
        <begin position="87"/>
        <end position="106"/>
    </location>
</feature>
<evidence type="ECO:0000259" key="18">
    <source>
        <dbReference type="Pfam" id="PF00361"/>
    </source>
</evidence>
<dbReference type="Pfam" id="PF06455">
    <property type="entry name" value="NADH5_C"/>
    <property type="match status" value="1"/>
</dbReference>
<evidence type="ECO:0000256" key="15">
    <source>
        <dbReference type="ARBA" id="ARBA00023136"/>
    </source>
</evidence>
<dbReference type="InterPro" id="IPR001516">
    <property type="entry name" value="Proton_antipo_N"/>
</dbReference>
<evidence type="ECO:0000256" key="13">
    <source>
        <dbReference type="ARBA" id="ARBA00023075"/>
    </source>
</evidence>
<evidence type="ECO:0000256" key="9">
    <source>
        <dbReference type="ARBA" id="ARBA00022967"/>
    </source>
</evidence>
<dbReference type="EC" id="7.1.1.2" evidence="3 17"/>
<evidence type="ECO:0000256" key="10">
    <source>
        <dbReference type="ARBA" id="ARBA00022982"/>
    </source>
</evidence>
<feature type="transmembrane region" description="Helical" evidence="17">
    <location>
        <begin position="273"/>
        <end position="291"/>
    </location>
</feature>
<feature type="domain" description="NADH:quinone oxidoreductase/Mrp antiporter transmembrane" evidence="18">
    <location>
        <begin position="107"/>
        <end position="390"/>
    </location>
</feature>
<feature type="transmembrane region" description="Helical" evidence="17">
    <location>
        <begin position="7"/>
        <end position="29"/>
    </location>
</feature>
<feature type="transmembrane region" description="Helical" evidence="17">
    <location>
        <begin position="487"/>
        <end position="505"/>
    </location>
</feature>
<evidence type="ECO:0000313" key="21">
    <source>
        <dbReference type="EMBL" id="QHN56424.1"/>
    </source>
</evidence>
<dbReference type="GO" id="GO:0008137">
    <property type="term" value="F:NADH dehydrogenase (ubiquinone) activity"/>
    <property type="evidence" value="ECO:0007669"/>
    <property type="project" value="UniProtKB-EC"/>
</dbReference>
<keyword evidence="5 17" id="KW-0813">Transport</keyword>
<dbReference type="InterPro" id="IPR003945">
    <property type="entry name" value="NU5C-like"/>
</dbReference>
<comment type="catalytic activity">
    <reaction evidence="16 17">
        <text>a ubiquinone + NADH + 5 H(+)(in) = a ubiquinol + NAD(+) + 4 H(+)(out)</text>
        <dbReference type="Rhea" id="RHEA:29091"/>
        <dbReference type="Rhea" id="RHEA-COMP:9565"/>
        <dbReference type="Rhea" id="RHEA-COMP:9566"/>
        <dbReference type="ChEBI" id="CHEBI:15378"/>
        <dbReference type="ChEBI" id="CHEBI:16389"/>
        <dbReference type="ChEBI" id="CHEBI:17976"/>
        <dbReference type="ChEBI" id="CHEBI:57540"/>
        <dbReference type="ChEBI" id="CHEBI:57945"/>
        <dbReference type="EC" id="7.1.1.2"/>
    </reaction>
</comment>
<keyword evidence="15 17" id="KW-0472">Membrane</keyword>
<feature type="transmembrane region" description="Helical" evidence="17">
    <location>
        <begin position="421"/>
        <end position="444"/>
    </location>
</feature>
<evidence type="ECO:0000256" key="11">
    <source>
        <dbReference type="ARBA" id="ARBA00022989"/>
    </source>
</evidence>
<protein>
    <recommendedName>
        <fullName evidence="4 17">NADH-ubiquinone oxidoreductase chain 5</fullName>
        <ecNumber evidence="3 17">7.1.1.2</ecNumber>
    </recommendedName>
</protein>
<dbReference type="PANTHER" id="PTHR42829">
    <property type="entry name" value="NADH-UBIQUINONE OXIDOREDUCTASE CHAIN 5"/>
    <property type="match status" value="1"/>
</dbReference>
<feature type="transmembrane region" description="Helical" evidence="17">
    <location>
        <begin position="248"/>
        <end position="266"/>
    </location>
</feature>
<comment type="function">
    <text evidence="1">Core subunit of the mitochondrial membrane respiratory chain NADH dehydrogenase (Complex I) that is believed to belong to the minimal assembly required for catalysis. Complex I functions in the transfer of electrons from NADH to the respiratory chain. The immediate electron acceptor for the enzyme is believed to be ubiquinone.</text>
</comment>
<keyword evidence="14 17" id="KW-0496">Mitochondrion</keyword>
<dbReference type="Pfam" id="PF00662">
    <property type="entry name" value="Proton_antipo_N"/>
    <property type="match status" value="1"/>
</dbReference>
<feature type="transmembrane region" description="Helical" evidence="17">
    <location>
        <begin position="379"/>
        <end position="400"/>
    </location>
</feature>
<keyword evidence="12 17" id="KW-0520">NAD</keyword>
<dbReference type="InterPro" id="IPR001750">
    <property type="entry name" value="ND/Mrp_TM"/>
</dbReference>
<keyword evidence="8" id="KW-0999">Mitochondrion inner membrane</keyword>
<dbReference type="PRINTS" id="PR01435">
    <property type="entry name" value="NPOXDRDTASE5"/>
</dbReference>
<feature type="transmembrane region" description="Helical" evidence="17">
    <location>
        <begin position="152"/>
        <end position="172"/>
    </location>
</feature>
<evidence type="ECO:0000259" key="20">
    <source>
        <dbReference type="Pfam" id="PF06455"/>
    </source>
</evidence>
<proteinExistence type="inferred from homology"/>
<evidence type="ECO:0000256" key="16">
    <source>
        <dbReference type="ARBA" id="ARBA00049551"/>
    </source>
</evidence>
<dbReference type="GO" id="GO:0042773">
    <property type="term" value="P:ATP synthesis coupled electron transport"/>
    <property type="evidence" value="ECO:0007669"/>
    <property type="project" value="InterPro"/>
</dbReference>
<accession>A0A6B9U491</accession>
<keyword evidence="9" id="KW-1278">Translocase</keyword>
<keyword evidence="7 17" id="KW-0812">Transmembrane</keyword>
<evidence type="ECO:0000256" key="7">
    <source>
        <dbReference type="ARBA" id="ARBA00022692"/>
    </source>
</evidence>
<feature type="transmembrane region" description="Helical" evidence="17">
    <location>
        <begin position="216"/>
        <end position="236"/>
    </location>
</feature>
<comment type="subcellular location">
    <subcellularLocation>
        <location evidence="2">Mitochondrion inner membrane</location>
        <topology evidence="2">Multi-pass membrane protein</topology>
    </subcellularLocation>
</comment>
<feature type="transmembrane region" description="Helical" evidence="17">
    <location>
        <begin position="297"/>
        <end position="319"/>
    </location>
</feature>
<evidence type="ECO:0000256" key="17">
    <source>
        <dbReference type="RuleBase" id="RU003404"/>
    </source>
</evidence>
<keyword evidence="11 17" id="KW-1133">Transmembrane helix</keyword>
<dbReference type="PANTHER" id="PTHR42829:SF2">
    <property type="entry name" value="NADH-UBIQUINONE OXIDOREDUCTASE CHAIN 5"/>
    <property type="match status" value="1"/>
</dbReference>
<dbReference type="GO" id="GO:0003954">
    <property type="term" value="F:NADH dehydrogenase activity"/>
    <property type="evidence" value="ECO:0007669"/>
    <property type="project" value="TreeGrafter"/>
</dbReference>
<evidence type="ECO:0000256" key="4">
    <source>
        <dbReference type="ARBA" id="ARBA00021096"/>
    </source>
</evidence>
<dbReference type="GO" id="GO:0005743">
    <property type="term" value="C:mitochondrial inner membrane"/>
    <property type="evidence" value="ECO:0007669"/>
    <property type="project" value="UniProtKB-SubCell"/>
</dbReference>
<evidence type="ECO:0000256" key="1">
    <source>
        <dbReference type="ARBA" id="ARBA00003257"/>
    </source>
</evidence>
<keyword evidence="13 17" id="KW-0830">Ubiquinone</keyword>
<feature type="transmembrane region" description="Helical" evidence="17">
    <location>
        <begin position="49"/>
        <end position="75"/>
    </location>
</feature>
<dbReference type="GO" id="GO:0015990">
    <property type="term" value="P:electron transport coupled proton transport"/>
    <property type="evidence" value="ECO:0007669"/>
    <property type="project" value="TreeGrafter"/>
</dbReference>
<evidence type="ECO:0000256" key="14">
    <source>
        <dbReference type="ARBA" id="ARBA00023128"/>
    </source>
</evidence>
<evidence type="ECO:0000256" key="5">
    <source>
        <dbReference type="ARBA" id="ARBA00022448"/>
    </source>
</evidence>
<evidence type="ECO:0000256" key="3">
    <source>
        <dbReference type="ARBA" id="ARBA00012944"/>
    </source>
</evidence>
<reference evidence="21" key="1">
    <citation type="submission" date="2019-12" db="EMBL/GenBank/DDBJ databases">
        <title>The complete mitochondrial genome of two scuttle flies, Megaselia spiracularis Schmitz and Dohrniphora cornuta (Bigot) (Diptera: Phoridae).</title>
        <authorList>
            <person name="Feng D."/>
            <person name="Li J."/>
        </authorList>
    </citation>
    <scope>NUCLEOTIDE SEQUENCE</scope>
</reference>
<feature type="transmembrane region" description="Helical" evidence="17">
    <location>
        <begin position="178"/>
        <end position="195"/>
    </location>
</feature>
<dbReference type="Pfam" id="PF00361">
    <property type="entry name" value="Proton_antipo_M"/>
    <property type="match status" value="1"/>
</dbReference>
<dbReference type="EMBL" id="MN832849">
    <property type="protein sequence ID" value="QHN56424.1"/>
    <property type="molecule type" value="Genomic_DNA"/>
</dbReference>
<evidence type="ECO:0000256" key="12">
    <source>
        <dbReference type="ARBA" id="ARBA00023027"/>
    </source>
</evidence>
<name>A0A6B9U491_9MUSC</name>
<keyword evidence="6" id="KW-0679">Respiratory chain</keyword>
<evidence type="ECO:0000256" key="2">
    <source>
        <dbReference type="ARBA" id="ARBA00004448"/>
    </source>
</evidence>
<keyword evidence="10" id="KW-0249">Electron transport</keyword>
<feature type="transmembrane region" description="Helical" evidence="17">
    <location>
        <begin position="557"/>
        <end position="574"/>
    </location>
</feature>
<feature type="domain" description="NADH-Ubiquinone oxidoreductase (complex I) chain 5 N-terminal" evidence="19">
    <location>
        <begin position="42"/>
        <end position="90"/>
    </location>
</feature>
<organism evidence="21">
    <name type="scientific">Dohrniphora cornuta</name>
    <dbReference type="NCBI Taxonomy" id="940220"/>
    <lineage>
        <taxon>Eukaryota</taxon>
        <taxon>Metazoa</taxon>
        <taxon>Ecdysozoa</taxon>
        <taxon>Arthropoda</taxon>
        <taxon>Hexapoda</taxon>
        <taxon>Insecta</taxon>
        <taxon>Pterygota</taxon>
        <taxon>Neoptera</taxon>
        <taxon>Endopterygota</taxon>
        <taxon>Diptera</taxon>
        <taxon>Brachycera</taxon>
        <taxon>Muscomorpha</taxon>
        <taxon>Platypezoidea</taxon>
        <taxon>Phoridae</taxon>
        <taxon>Dohrniphora</taxon>
    </lineage>
</organism>
<gene>
    <name evidence="21" type="primary">nad5</name>
</gene>
<dbReference type="PRINTS" id="PR01434">
    <property type="entry name" value="NADHDHGNASE5"/>
</dbReference>
<geneLocation type="mitochondrion" evidence="21"/>